<dbReference type="EMBL" id="JACHVA010000046">
    <property type="protein sequence ID" value="MBC2601156.1"/>
    <property type="molecule type" value="Genomic_DNA"/>
</dbReference>
<evidence type="ECO:0000313" key="1">
    <source>
        <dbReference type="EMBL" id="MBC2601156.1"/>
    </source>
</evidence>
<dbReference type="RefSeq" id="WP_185691881.1">
    <property type="nucleotide sequence ID" value="NZ_JACHVA010000046.1"/>
</dbReference>
<keyword evidence="2" id="KW-1185">Reference proteome</keyword>
<sequence>MAGLQLLSETWKHGKIREHYTSTELNLVLKDGRRIGLVDDHRTSELNQEAKLLAEFLQVPLWNNSFF</sequence>
<proteinExistence type="predicted"/>
<dbReference type="Proteomes" id="UP000525652">
    <property type="component" value="Unassembled WGS sequence"/>
</dbReference>
<organism evidence="1 2">
    <name type="scientific">Puniceicoccus vermicola</name>
    <dbReference type="NCBI Taxonomy" id="388746"/>
    <lineage>
        <taxon>Bacteria</taxon>
        <taxon>Pseudomonadati</taxon>
        <taxon>Verrucomicrobiota</taxon>
        <taxon>Opitutia</taxon>
        <taxon>Puniceicoccales</taxon>
        <taxon>Puniceicoccaceae</taxon>
        <taxon>Puniceicoccus</taxon>
    </lineage>
</organism>
<accession>A0A7X1AWA4</accession>
<protein>
    <submittedName>
        <fullName evidence="1">Uncharacterized protein</fullName>
    </submittedName>
</protein>
<name>A0A7X1AWA4_9BACT</name>
<reference evidence="1 2" key="1">
    <citation type="submission" date="2020-07" db="EMBL/GenBank/DDBJ databases">
        <authorList>
            <person name="Feng X."/>
        </authorList>
    </citation>
    <scope>NUCLEOTIDE SEQUENCE [LARGE SCALE GENOMIC DNA]</scope>
    <source>
        <strain evidence="1 2">JCM14086</strain>
    </source>
</reference>
<gene>
    <name evidence="1" type="ORF">H5P30_05100</name>
</gene>
<evidence type="ECO:0000313" key="2">
    <source>
        <dbReference type="Proteomes" id="UP000525652"/>
    </source>
</evidence>
<dbReference type="AlphaFoldDB" id="A0A7X1AWA4"/>
<comment type="caution">
    <text evidence="1">The sequence shown here is derived from an EMBL/GenBank/DDBJ whole genome shotgun (WGS) entry which is preliminary data.</text>
</comment>